<organism evidence="3 4">
    <name type="scientific">Anaeromassilibacillus senegalensis</name>
    <dbReference type="NCBI Taxonomy" id="1673717"/>
    <lineage>
        <taxon>Bacteria</taxon>
        <taxon>Bacillati</taxon>
        <taxon>Bacillota</taxon>
        <taxon>Clostridia</taxon>
        <taxon>Eubacteriales</taxon>
        <taxon>Acutalibacteraceae</taxon>
        <taxon>Anaeromassilibacillus</taxon>
    </lineage>
</organism>
<evidence type="ECO:0000256" key="1">
    <source>
        <dbReference type="ARBA" id="ARBA00022723"/>
    </source>
</evidence>
<comment type="caution">
    <text evidence="3">The sequence shown here is derived from an EMBL/GenBank/DDBJ whole genome shotgun (WGS) entry which is preliminary data.</text>
</comment>
<sequence>MGLFDKKYCDICGEKIGLLGNRKLEDGNLCKNCARKLSPFFSDRRNSTVEEIRQQLAYREENERRLADFRPDSTFGRFKKVYVDRAGAKFIVTTASNWRDENPDLISFSQVTGVDTDIHENKTEIYYKDDEGKSKSYNPRRYEYDYEFNVTILVDSPWFDKIELELSSGNRPDSPYTNLYRQYEEQMHNLYDILIGSQRKSYGQNDSAASVDPALKAREQEIIETVIKTNPWTCRFCKLPNMGTLNCSHCGKPVSDESMLKTAKDVAKAQLMLDKLDPQGNSAPMQQSVPQSWICPSCGAQNSSKFCESCGAKRP</sequence>
<gene>
    <name evidence="3" type="ORF">JQM67_06725</name>
</gene>
<evidence type="ECO:0000313" key="3">
    <source>
        <dbReference type="EMBL" id="MCF2652290.1"/>
    </source>
</evidence>
<name>A0ABS9CPM6_9FIRM</name>
<evidence type="ECO:0000313" key="4">
    <source>
        <dbReference type="Proteomes" id="UP001299220"/>
    </source>
</evidence>
<dbReference type="PROSITE" id="PS00202">
    <property type="entry name" value="RUBREDOXIN"/>
    <property type="match status" value="1"/>
</dbReference>
<keyword evidence="4" id="KW-1185">Reference proteome</keyword>
<keyword evidence="1" id="KW-0479">Metal-binding</keyword>
<accession>A0ABS9CPM6</accession>
<reference evidence="3 4" key="1">
    <citation type="submission" date="2020-12" db="EMBL/GenBank/DDBJ databases">
        <title>Whole genome sequences of gut porcine anaerobes.</title>
        <authorList>
            <person name="Kubasova T."/>
            <person name="Jahodarova E."/>
            <person name="Rychlik I."/>
        </authorList>
    </citation>
    <scope>NUCLEOTIDE SEQUENCE [LARGE SCALE GENOMIC DNA]</scope>
    <source>
        <strain evidence="3 4">An867</strain>
    </source>
</reference>
<dbReference type="Pfam" id="PF14471">
    <property type="entry name" value="DUF4428"/>
    <property type="match status" value="1"/>
</dbReference>
<feature type="domain" description="DUF4428" evidence="2">
    <location>
        <begin position="9"/>
        <end position="55"/>
    </location>
</feature>
<dbReference type="InterPro" id="IPR018527">
    <property type="entry name" value="Rubredoxin_Fe_BS"/>
</dbReference>
<evidence type="ECO:0000259" key="2">
    <source>
        <dbReference type="Pfam" id="PF14471"/>
    </source>
</evidence>
<dbReference type="InterPro" id="IPR027872">
    <property type="entry name" value="DUF4428"/>
</dbReference>
<proteinExistence type="predicted"/>
<protein>
    <submittedName>
        <fullName evidence="3">DUF4428 domain-containing protein</fullName>
    </submittedName>
</protein>
<dbReference type="EMBL" id="JAFBIT010000002">
    <property type="protein sequence ID" value="MCF2652290.1"/>
    <property type="molecule type" value="Genomic_DNA"/>
</dbReference>
<dbReference type="Proteomes" id="UP001299220">
    <property type="component" value="Unassembled WGS sequence"/>
</dbReference>
<dbReference type="RefSeq" id="WP_235323350.1">
    <property type="nucleotide sequence ID" value="NZ_JAFBIT010000002.1"/>
</dbReference>